<proteinExistence type="predicted"/>
<gene>
    <name evidence="2" type="ordered locus">Mesau_02583</name>
</gene>
<accession>L0KKC2</accession>
<evidence type="ECO:0000313" key="2">
    <source>
        <dbReference type="EMBL" id="AGB45005.1"/>
    </source>
</evidence>
<protein>
    <recommendedName>
        <fullName evidence="1">DUF6894 domain-containing protein</fullName>
    </recommendedName>
</protein>
<reference evidence="3" key="1">
    <citation type="submission" date="2012-02" db="EMBL/GenBank/DDBJ databases">
        <title>Complete sequence of Mesorhizobium australicum WSM2073.</title>
        <authorList>
            <person name="Lucas S."/>
            <person name="Han J."/>
            <person name="Lapidus A."/>
            <person name="Cheng J.-F."/>
            <person name="Goodwin L."/>
            <person name="Pitluck S."/>
            <person name="Peters L."/>
            <person name="Gu W."/>
            <person name="Detter J.C."/>
            <person name="Han C."/>
            <person name="Tapia R."/>
            <person name="Land M."/>
            <person name="Hauser L."/>
            <person name="Kyrpides N."/>
            <person name="Ivanova N."/>
            <person name="Pagani I."/>
            <person name="Reeve W.G."/>
            <person name="Howieson J.G."/>
            <person name="Tiwari R.P."/>
            <person name="O'Hara G.W."/>
            <person name="Atkins C.A."/>
            <person name="Ronson C.W."/>
            <person name="Nandasena K.G."/>
            <person name="Woyke T."/>
        </authorList>
    </citation>
    <scope>NUCLEOTIDE SEQUENCE [LARGE SCALE GENOMIC DNA]</scope>
    <source>
        <strain evidence="3">LMG 24608 / HAMBI 3006 / WSM2073</strain>
    </source>
</reference>
<keyword evidence="3" id="KW-1185">Reference proteome</keyword>
<feature type="domain" description="DUF6894" evidence="1">
    <location>
        <begin position="4"/>
        <end position="70"/>
    </location>
</feature>
<dbReference type="AlphaFoldDB" id="L0KKC2"/>
<dbReference type="KEGG" id="mam:Mesau_02583"/>
<dbReference type="Pfam" id="PF21834">
    <property type="entry name" value="DUF6894"/>
    <property type="match status" value="1"/>
</dbReference>
<dbReference type="InterPro" id="IPR054189">
    <property type="entry name" value="DUF6894"/>
</dbReference>
<name>L0KKC2_MESAW</name>
<dbReference type="EMBL" id="CP003358">
    <property type="protein sequence ID" value="AGB45005.1"/>
    <property type="molecule type" value="Genomic_DNA"/>
</dbReference>
<dbReference type="Proteomes" id="UP000010998">
    <property type="component" value="Chromosome"/>
</dbReference>
<dbReference type="STRING" id="754035.Mesau_02583"/>
<evidence type="ECO:0000313" key="3">
    <source>
        <dbReference type="Proteomes" id="UP000010998"/>
    </source>
</evidence>
<evidence type="ECO:0000259" key="1">
    <source>
        <dbReference type="Pfam" id="PF21834"/>
    </source>
</evidence>
<organism evidence="2 3">
    <name type="scientific">Mesorhizobium australicum (strain HAMBI 3006 / LMG 24608 / WSM2073)</name>
    <dbReference type="NCBI Taxonomy" id="754035"/>
    <lineage>
        <taxon>Bacteria</taxon>
        <taxon>Pseudomonadati</taxon>
        <taxon>Pseudomonadota</taxon>
        <taxon>Alphaproteobacteria</taxon>
        <taxon>Hyphomicrobiales</taxon>
        <taxon>Phyllobacteriaceae</taxon>
        <taxon>Mesorhizobium</taxon>
    </lineage>
</organism>
<sequence>MMARYYFDLVDNGTSFPDTEGTELPSLEAAEDEAAKALLEIAKDQMPEGNFREVALHVRAGASKPLVMVKVTFELVRNGPDRDGPVGT</sequence>
<dbReference type="HOGENOM" id="CLU_163135_4_1_5"/>